<dbReference type="InterPro" id="IPR029063">
    <property type="entry name" value="SAM-dependent_MTases_sf"/>
</dbReference>
<dbReference type="Gene3D" id="1.10.10.10">
    <property type="entry name" value="Winged helix-like DNA-binding domain superfamily/Winged helix DNA-binding domain"/>
    <property type="match status" value="1"/>
</dbReference>
<proteinExistence type="predicted"/>
<dbReference type="AlphaFoldDB" id="A0A7D5KHJ8"/>
<keyword evidence="2" id="KW-1185">Reference proteome</keyword>
<dbReference type="KEGG" id="halg:HUG10_17515"/>
<dbReference type="Pfam" id="PF13489">
    <property type="entry name" value="Methyltransf_23"/>
    <property type="match status" value="1"/>
</dbReference>
<evidence type="ECO:0000313" key="1">
    <source>
        <dbReference type="EMBL" id="QLG29216.1"/>
    </source>
</evidence>
<evidence type="ECO:0000313" key="2">
    <source>
        <dbReference type="Proteomes" id="UP000509750"/>
    </source>
</evidence>
<keyword evidence="1" id="KW-0808">Transferase</keyword>
<dbReference type="SUPFAM" id="SSF53335">
    <property type="entry name" value="S-adenosyl-L-methionine-dependent methyltransferases"/>
    <property type="match status" value="1"/>
</dbReference>
<name>A0A7D5KHJ8_9EURY</name>
<dbReference type="Gene3D" id="3.40.50.150">
    <property type="entry name" value="Vaccinia Virus protein VP39"/>
    <property type="match status" value="1"/>
</dbReference>
<dbReference type="OrthoDB" id="146767at2157"/>
<organism evidence="1 2">
    <name type="scientific">Halorarum halophilum</name>
    <dbReference type="NCBI Taxonomy" id="2743090"/>
    <lineage>
        <taxon>Archaea</taxon>
        <taxon>Methanobacteriati</taxon>
        <taxon>Methanobacteriota</taxon>
        <taxon>Stenosarchaea group</taxon>
        <taxon>Halobacteria</taxon>
        <taxon>Halobacteriales</taxon>
        <taxon>Haloferacaceae</taxon>
        <taxon>Halorarum</taxon>
    </lineage>
</organism>
<dbReference type="GO" id="GO:0032259">
    <property type="term" value="P:methylation"/>
    <property type="evidence" value="ECO:0007669"/>
    <property type="project" value="UniProtKB-KW"/>
</dbReference>
<dbReference type="EMBL" id="CP058529">
    <property type="protein sequence ID" value="QLG29216.1"/>
    <property type="molecule type" value="Genomic_DNA"/>
</dbReference>
<accession>A0A7D5KHJ8</accession>
<dbReference type="GO" id="GO:0008168">
    <property type="term" value="F:methyltransferase activity"/>
    <property type="evidence" value="ECO:0007669"/>
    <property type="project" value="UniProtKB-KW"/>
</dbReference>
<sequence>MPTRDRTGLGTAPLLALRAARETGVLDALMDRAGTPAEVMAEAGVTEAAADRMVDVLADLGFLEEVDGEYEPTNRALGLLAKRDVRSIGAVPHALDTVDALVDLPNTMETGVPPEEPDDATLHRLGSHAMTGEAVVRACVTAAVRAAPDGDRVVDLCGGSGVYAAEFAARGRDVTLVDSADAVVAIEPMYRDATISLHAGTPTTLDGSFHLAFAAGTASSMDPAEVQALLDVTAGVLDEDGTIVLADVFSDGTEADASEAAVTADIAGLATGHGGAHDVEAVREWLRAAGFDDVRVERIPGTDLRAATGCKRTLD</sequence>
<dbReference type="GeneID" id="56030670"/>
<protein>
    <submittedName>
        <fullName evidence="1">Class I SAM-dependent methyltransferase</fullName>
    </submittedName>
</protein>
<dbReference type="InterPro" id="IPR036390">
    <property type="entry name" value="WH_DNA-bd_sf"/>
</dbReference>
<gene>
    <name evidence="1" type="ORF">HUG10_17515</name>
</gene>
<dbReference type="Proteomes" id="UP000509750">
    <property type="component" value="Chromosome"/>
</dbReference>
<dbReference type="SUPFAM" id="SSF46785">
    <property type="entry name" value="Winged helix' DNA-binding domain"/>
    <property type="match status" value="1"/>
</dbReference>
<keyword evidence="1" id="KW-0489">Methyltransferase</keyword>
<dbReference type="InterPro" id="IPR036388">
    <property type="entry name" value="WH-like_DNA-bd_sf"/>
</dbReference>
<reference evidence="1 2" key="1">
    <citation type="submission" date="2020-07" db="EMBL/GenBank/DDBJ databases">
        <title>Gai3-2, isolated from salt lake.</title>
        <authorList>
            <person name="Cui H."/>
            <person name="Shi X."/>
        </authorList>
    </citation>
    <scope>NUCLEOTIDE SEQUENCE [LARGE SCALE GENOMIC DNA]</scope>
    <source>
        <strain evidence="1 2">Gai3-2</strain>
    </source>
</reference>
<dbReference type="RefSeq" id="WP_179170790.1">
    <property type="nucleotide sequence ID" value="NZ_CP058529.1"/>
</dbReference>